<accession>A0A5P3XF23</accession>
<gene>
    <name evidence="2" type="ORF">D4A35_08285</name>
</gene>
<sequence>MNELEKYILNLKFLYEQLDEYDEDRDSLNILLEDSYELKEEFFRVIGICNKEEYTIKDLPDAIKKIDIAYKETKRKNDNINMQLSSI</sequence>
<organism evidence="2 3">
    <name type="scientific">Paraclostridium bifermentans</name>
    <name type="common">Clostridium bifermentans</name>
    <dbReference type="NCBI Taxonomy" id="1490"/>
    <lineage>
        <taxon>Bacteria</taxon>
        <taxon>Bacillati</taxon>
        <taxon>Bacillota</taxon>
        <taxon>Clostridia</taxon>
        <taxon>Peptostreptococcales</taxon>
        <taxon>Peptostreptococcaceae</taxon>
        <taxon>Paraclostridium</taxon>
    </lineage>
</organism>
<evidence type="ECO:0000256" key="1">
    <source>
        <dbReference type="SAM" id="Coils"/>
    </source>
</evidence>
<evidence type="ECO:0000313" key="3">
    <source>
        <dbReference type="Proteomes" id="UP000326961"/>
    </source>
</evidence>
<dbReference type="EMBL" id="CP032452">
    <property type="protein sequence ID" value="QEZ68931.1"/>
    <property type="molecule type" value="Genomic_DNA"/>
</dbReference>
<dbReference type="AlphaFoldDB" id="A0A5P3XF23"/>
<proteinExistence type="predicted"/>
<evidence type="ECO:0000313" key="2">
    <source>
        <dbReference type="EMBL" id="QEZ68931.1"/>
    </source>
</evidence>
<dbReference type="RefSeq" id="WP_150886610.1">
    <property type="nucleotide sequence ID" value="NZ_CP032452.1"/>
</dbReference>
<reference evidence="2 3" key="1">
    <citation type="submission" date="2018-09" db="EMBL/GenBank/DDBJ databases">
        <title>A clostridial neurotoxin that targets Anopheles mosquitoes.</title>
        <authorList>
            <person name="Contreras E."/>
            <person name="Masuyer G."/>
            <person name="Qureshi N."/>
            <person name="Chawla S."/>
            <person name="Lim H.L."/>
            <person name="Chen J."/>
            <person name="Stenmark P."/>
            <person name="Gill S."/>
        </authorList>
    </citation>
    <scope>NUCLEOTIDE SEQUENCE [LARGE SCALE GENOMIC DNA]</scope>
    <source>
        <strain evidence="2 3">Cbm</strain>
    </source>
</reference>
<protein>
    <submittedName>
        <fullName evidence="2">Uncharacterized protein</fullName>
    </submittedName>
</protein>
<keyword evidence="1" id="KW-0175">Coiled coil</keyword>
<name>A0A5P3XF23_PARBF</name>
<dbReference type="Proteomes" id="UP000326961">
    <property type="component" value="Chromosome"/>
</dbReference>
<feature type="coiled-coil region" evidence="1">
    <location>
        <begin position="4"/>
        <end position="31"/>
    </location>
</feature>